<dbReference type="Proteomes" id="UP000642094">
    <property type="component" value="Unassembled WGS sequence"/>
</dbReference>
<reference evidence="2 3" key="1">
    <citation type="journal article" date="2020" name="ISME J.">
        <title>Comparative genomics reveals insights into cyanobacterial evolution and habitat adaptation.</title>
        <authorList>
            <person name="Chen M.Y."/>
            <person name="Teng W.K."/>
            <person name="Zhao L."/>
            <person name="Hu C.X."/>
            <person name="Zhou Y.K."/>
            <person name="Han B.P."/>
            <person name="Song L.R."/>
            <person name="Shu W.S."/>
        </authorList>
    </citation>
    <scope>NUCLEOTIDE SEQUENCE [LARGE SCALE GENOMIC DNA]</scope>
    <source>
        <strain evidence="2 3">FACHB-723</strain>
    </source>
</reference>
<evidence type="ECO:0000313" key="3">
    <source>
        <dbReference type="Proteomes" id="UP000642094"/>
    </source>
</evidence>
<proteinExistence type="predicted"/>
<protein>
    <submittedName>
        <fullName evidence="2">Rhodanese-like domain-containing protein</fullName>
    </submittedName>
</protein>
<accession>A0ABR8A257</accession>
<evidence type="ECO:0000259" key="1">
    <source>
        <dbReference type="PROSITE" id="PS50206"/>
    </source>
</evidence>
<dbReference type="Gene3D" id="3.40.250.10">
    <property type="entry name" value="Rhodanese-like domain"/>
    <property type="match status" value="1"/>
</dbReference>
<comment type="caution">
    <text evidence="2">The sequence shown here is derived from an EMBL/GenBank/DDBJ whole genome shotgun (WGS) entry which is preliminary data.</text>
</comment>
<gene>
    <name evidence="2" type="ORF">H6F41_18610</name>
</gene>
<organism evidence="2 3">
    <name type="scientific">Pseudanabaena mucicola FACHB-723</name>
    <dbReference type="NCBI Taxonomy" id="2692860"/>
    <lineage>
        <taxon>Bacteria</taxon>
        <taxon>Bacillati</taxon>
        <taxon>Cyanobacteriota</taxon>
        <taxon>Cyanophyceae</taxon>
        <taxon>Pseudanabaenales</taxon>
        <taxon>Pseudanabaenaceae</taxon>
        <taxon>Pseudanabaena</taxon>
    </lineage>
</organism>
<dbReference type="SUPFAM" id="SSF52821">
    <property type="entry name" value="Rhodanese/Cell cycle control phosphatase"/>
    <property type="match status" value="1"/>
</dbReference>
<dbReference type="SMART" id="SM00450">
    <property type="entry name" value="RHOD"/>
    <property type="match status" value="1"/>
</dbReference>
<dbReference type="InterPro" id="IPR050229">
    <property type="entry name" value="GlpE_sulfurtransferase"/>
</dbReference>
<dbReference type="CDD" id="cd00158">
    <property type="entry name" value="RHOD"/>
    <property type="match status" value="1"/>
</dbReference>
<dbReference type="PANTHER" id="PTHR43031">
    <property type="entry name" value="FAD-DEPENDENT OXIDOREDUCTASE"/>
    <property type="match status" value="1"/>
</dbReference>
<name>A0ABR8A257_9CYAN</name>
<keyword evidence="3" id="KW-1185">Reference proteome</keyword>
<dbReference type="RefSeq" id="WP_190404942.1">
    <property type="nucleotide sequence ID" value="NZ_JACJQB010000086.1"/>
</dbReference>
<dbReference type="InterPro" id="IPR036873">
    <property type="entry name" value="Rhodanese-like_dom_sf"/>
</dbReference>
<dbReference type="Pfam" id="PF00581">
    <property type="entry name" value="Rhodanese"/>
    <property type="match status" value="1"/>
</dbReference>
<dbReference type="InterPro" id="IPR001763">
    <property type="entry name" value="Rhodanese-like_dom"/>
</dbReference>
<evidence type="ECO:0000313" key="2">
    <source>
        <dbReference type="EMBL" id="MBD2190139.1"/>
    </source>
</evidence>
<dbReference type="PANTHER" id="PTHR43031:SF16">
    <property type="entry name" value="OXIDOREDUCTASE"/>
    <property type="match status" value="1"/>
</dbReference>
<dbReference type="PROSITE" id="PS50206">
    <property type="entry name" value="RHODANESE_3"/>
    <property type="match status" value="1"/>
</dbReference>
<sequence length="114" mass="12850">MAAQLIDDQRKISPILLTPDEAKSKHSNLLVIDVQNPRFMTRMMPRAQRLNIDVLLGNIPKSKPILITCLTGQRSLSVAQQLIQRGYSNVYVLKGGLLAWQRAGYLVWLTKLPV</sequence>
<feature type="domain" description="Rhodanese" evidence="1">
    <location>
        <begin position="56"/>
        <end position="109"/>
    </location>
</feature>
<dbReference type="EMBL" id="JACJQB010000086">
    <property type="protein sequence ID" value="MBD2190139.1"/>
    <property type="molecule type" value="Genomic_DNA"/>
</dbReference>